<evidence type="ECO:0000256" key="1">
    <source>
        <dbReference type="ARBA" id="ARBA00007074"/>
    </source>
</evidence>
<proteinExistence type="inferred from homology"/>
<comment type="similarity">
    <text evidence="1">Belongs to the peptidase C40 family.</text>
</comment>
<dbReference type="AlphaFoldDB" id="A0A1H9DRK0"/>
<dbReference type="InterPro" id="IPR051794">
    <property type="entry name" value="PG_Endopeptidase_C40"/>
</dbReference>
<dbReference type="EMBL" id="FOEP01000004">
    <property type="protein sequence ID" value="SEQ16166.1"/>
    <property type="molecule type" value="Genomic_DNA"/>
</dbReference>
<dbReference type="SUPFAM" id="SSF54001">
    <property type="entry name" value="Cysteine proteinases"/>
    <property type="match status" value="1"/>
</dbReference>
<gene>
    <name evidence="7" type="ORF">SAMN04488092_104257</name>
</gene>
<evidence type="ECO:0000313" key="7">
    <source>
        <dbReference type="EMBL" id="SEQ16166.1"/>
    </source>
</evidence>
<keyword evidence="3" id="KW-0378">Hydrolase</keyword>
<evidence type="ECO:0000256" key="3">
    <source>
        <dbReference type="ARBA" id="ARBA00022801"/>
    </source>
</evidence>
<dbReference type="Pfam" id="PF00877">
    <property type="entry name" value="NLPC_P60"/>
    <property type="match status" value="1"/>
</dbReference>
<dbReference type="Pfam" id="PF18348">
    <property type="entry name" value="SH3_16"/>
    <property type="match status" value="1"/>
</dbReference>
<organism evidence="7 8">
    <name type="scientific">Thalassovita taeanensis</name>
    <dbReference type="NCBI Taxonomy" id="657014"/>
    <lineage>
        <taxon>Bacteria</taxon>
        <taxon>Pseudomonadati</taxon>
        <taxon>Pseudomonadota</taxon>
        <taxon>Alphaproteobacteria</taxon>
        <taxon>Rhodobacterales</taxon>
        <taxon>Roseobacteraceae</taxon>
        <taxon>Thalassovita</taxon>
    </lineage>
</organism>
<accession>A0A1H9DRK0</accession>
<dbReference type="InterPro" id="IPR038765">
    <property type="entry name" value="Papain-like_cys_pep_sf"/>
</dbReference>
<dbReference type="OrthoDB" id="9813368at2"/>
<evidence type="ECO:0000256" key="2">
    <source>
        <dbReference type="ARBA" id="ARBA00022670"/>
    </source>
</evidence>
<dbReference type="Proteomes" id="UP000198634">
    <property type="component" value="Unassembled WGS sequence"/>
</dbReference>
<dbReference type="PANTHER" id="PTHR47359">
    <property type="entry name" value="PEPTIDOGLYCAN DL-ENDOPEPTIDASE CWLO"/>
    <property type="match status" value="1"/>
</dbReference>
<dbReference type="STRING" id="657014.SAMN04488092_104257"/>
<evidence type="ECO:0000313" key="8">
    <source>
        <dbReference type="Proteomes" id="UP000198634"/>
    </source>
</evidence>
<feature type="region of interest" description="Disordered" evidence="5">
    <location>
        <begin position="260"/>
        <end position="282"/>
    </location>
</feature>
<keyword evidence="2" id="KW-0645">Protease</keyword>
<dbReference type="PROSITE" id="PS51935">
    <property type="entry name" value="NLPC_P60"/>
    <property type="match status" value="1"/>
</dbReference>
<keyword evidence="8" id="KW-1185">Reference proteome</keyword>
<reference evidence="7 8" key="1">
    <citation type="submission" date="2016-10" db="EMBL/GenBank/DDBJ databases">
        <authorList>
            <person name="de Groot N.N."/>
        </authorList>
    </citation>
    <scope>NUCLEOTIDE SEQUENCE [LARGE SCALE GENOMIC DNA]</scope>
    <source>
        <strain evidence="7 8">DSM 22007</strain>
    </source>
</reference>
<name>A0A1H9DRK0_9RHOB</name>
<evidence type="ECO:0000256" key="4">
    <source>
        <dbReference type="ARBA" id="ARBA00022807"/>
    </source>
</evidence>
<sequence length="282" mass="30757">MDRRLIPANARVAAAHLRGQIEAPLFAEGERRSVCQPLVDLLSAPHGRRERQLLLGEVVTQYEVRAGWSFVQAERDGYVGYLTVNQLEDRRPATHRVSARSSHLYSEPNFKSPERMALSLGAQLRVTGQVGPFYVTLDGYVPVPHLEPIEQRATDPLEVAEQYLGVPYLWGGNSIWGIDCSGLVQAACLACGIDCPGDSDLQEAALGQALEHGAAARRGDLLFWKGHVALVADKARILHANAFHMAVSYEDKQGAIDRISAQGGGPVTSHRRLPVPTKGAEK</sequence>
<keyword evidence="4" id="KW-0788">Thiol protease</keyword>
<dbReference type="GO" id="GO:0006508">
    <property type="term" value="P:proteolysis"/>
    <property type="evidence" value="ECO:0007669"/>
    <property type="project" value="UniProtKB-KW"/>
</dbReference>
<evidence type="ECO:0000259" key="6">
    <source>
        <dbReference type="PROSITE" id="PS51935"/>
    </source>
</evidence>
<dbReference type="PANTHER" id="PTHR47359:SF3">
    <property type="entry name" value="NLP_P60 DOMAIN-CONTAINING PROTEIN-RELATED"/>
    <property type="match status" value="1"/>
</dbReference>
<dbReference type="Gene3D" id="3.90.1720.10">
    <property type="entry name" value="endopeptidase domain like (from Nostoc punctiforme)"/>
    <property type="match status" value="1"/>
</dbReference>
<dbReference type="RefSeq" id="WP_090269335.1">
    <property type="nucleotide sequence ID" value="NZ_FOEP01000004.1"/>
</dbReference>
<protein>
    <submittedName>
        <fullName evidence="7">NlpC/P60 family protein</fullName>
    </submittedName>
</protein>
<dbReference type="InterPro" id="IPR041382">
    <property type="entry name" value="SH3_16"/>
</dbReference>
<feature type="domain" description="NlpC/P60" evidence="6">
    <location>
        <begin position="150"/>
        <end position="274"/>
    </location>
</feature>
<evidence type="ECO:0000256" key="5">
    <source>
        <dbReference type="SAM" id="MobiDB-lite"/>
    </source>
</evidence>
<dbReference type="GO" id="GO:0008234">
    <property type="term" value="F:cysteine-type peptidase activity"/>
    <property type="evidence" value="ECO:0007669"/>
    <property type="project" value="UniProtKB-KW"/>
</dbReference>
<dbReference type="InterPro" id="IPR000064">
    <property type="entry name" value="NLP_P60_dom"/>
</dbReference>